<keyword evidence="4" id="KW-1185">Reference proteome</keyword>
<keyword evidence="1" id="KW-0472">Membrane</keyword>
<sequence>MMAGVLPAIHIVMTTLARLAALGSNYMIVGYSIWIIAFINSSTSKRHAEYWSRQSAVQQQQSLECRPDRTIKTLEGGRSIITLLKTEFTIISGFIYLVWTTLNFRGICLCVVQDSTFYLLAGYSEWRESFLLVALVQIGLILSKSSSHLVLSGSSIALLILIFGSSGNVRFSRSGLGILFGNIKCI</sequence>
<keyword evidence="1" id="KW-0812">Transmembrane</keyword>
<feature type="transmembrane region" description="Helical" evidence="1">
    <location>
        <begin position="79"/>
        <end position="99"/>
    </location>
</feature>
<keyword evidence="1" id="KW-1133">Transmembrane helix</keyword>
<name>A0AA86NDH5_9EUKA</name>
<feature type="transmembrane region" description="Helical" evidence="1">
    <location>
        <begin position="149"/>
        <end position="167"/>
    </location>
</feature>
<reference evidence="2" key="1">
    <citation type="submission" date="2023-06" db="EMBL/GenBank/DDBJ databases">
        <authorList>
            <person name="Kurt Z."/>
        </authorList>
    </citation>
    <scope>NUCLEOTIDE SEQUENCE</scope>
</reference>
<comment type="caution">
    <text evidence="2">The sequence shown here is derived from an EMBL/GenBank/DDBJ whole genome shotgun (WGS) entry which is preliminary data.</text>
</comment>
<proteinExistence type="predicted"/>
<evidence type="ECO:0000256" key="1">
    <source>
        <dbReference type="SAM" id="Phobius"/>
    </source>
</evidence>
<evidence type="ECO:0000313" key="3">
    <source>
        <dbReference type="EMBL" id="CAL6076643.1"/>
    </source>
</evidence>
<dbReference type="AlphaFoldDB" id="A0AA86NDH5"/>
<evidence type="ECO:0000313" key="4">
    <source>
        <dbReference type="Proteomes" id="UP001642409"/>
    </source>
</evidence>
<feature type="transmembrane region" description="Helical" evidence="1">
    <location>
        <begin position="20"/>
        <end position="39"/>
    </location>
</feature>
<reference evidence="3 4" key="2">
    <citation type="submission" date="2024-07" db="EMBL/GenBank/DDBJ databases">
        <authorList>
            <person name="Akdeniz Z."/>
        </authorList>
    </citation>
    <scope>NUCLEOTIDE SEQUENCE [LARGE SCALE GENOMIC DNA]</scope>
</reference>
<protein>
    <submittedName>
        <fullName evidence="3">Hypothetical_protein</fullName>
    </submittedName>
</protein>
<dbReference type="EMBL" id="CAXDID020000320">
    <property type="protein sequence ID" value="CAL6076643.1"/>
    <property type="molecule type" value="Genomic_DNA"/>
</dbReference>
<gene>
    <name evidence="2" type="ORF">HINF_LOCUS5155</name>
    <name evidence="3" type="ORF">HINF_LOCUS57790</name>
</gene>
<dbReference type="Proteomes" id="UP001642409">
    <property type="component" value="Unassembled WGS sequence"/>
</dbReference>
<organism evidence="2">
    <name type="scientific">Hexamita inflata</name>
    <dbReference type="NCBI Taxonomy" id="28002"/>
    <lineage>
        <taxon>Eukaryota</taxon>
        <taxon>Metamonada</taxon>
        <taxon>Diplomonadida</taxon>
        <taxon>Hexamitidae</taxon>
        <taxon>Hexamitinae</taxon>
        <taxon>Hexamita</taxon>
    </lineage>
</organism>
<evidence type="ECO:0000313" key="2">
    <source>
        <dbReference type="EMBL" id="CAI9917510.1"/>
    </source>
</evidence>
<dbReference type="EMBL" id="CATOUU010000132">
    <property type="protein sequence ID" value="CAI9917510.1"/>
    <property type="molecule type" value="Genomic_DNA"/>
</dbReference>
<accession>A0AA86NDH5</accession>